<name>A0ACB8TU79_9APHY</name>
<evidence type="ECO:0000313" key="2">
    <source>
        <dbReference type="Proteomes" id="UP001055072"/>
    </source>
</evidence>
<organism evidence="1 2">
    <name type="scientific">Irpex rosettiformis</name>
    <dbReference type="NCBI Taxonomy" id="378272"/>
    <lineage>
        <taxon>Eukaryota</taxon>
        <taxon>Fungi</taxon>
        <taxon>Dikarya</taxon>
        <taxon>Basidiomycota</taxon>
        <taxon>Agaricomycotina</taxon>
        <taxon>Agaricomycetes</taxon>
        <taxon>Polyporales</taxon>
        <taxon>Irpicaceae</taxon>
        <taxon>Irpex</taxon>
    </lineage>
</organism>
<gene>
    <name evidence="1" type="ORF">BDY19DRAFT_430348</name>
</gene>
<proteinExistence type="predicted"/>
<dbReference type="Proteomes" id="UP001055072">
    <property type="component" value="Unassembled WGS sequence"/>
</dbReference>
<accession>A0ACB8TU79</accession>
<sequence length="217" mass="24738">MSSVALARAYQHSFEAHPYGTLALTNGALNALGDIVAQVTQNLIQPPPTHRRDDHSYNFDYARTVRFFAFGVAMGPIIGRWNFFLERHFPLRKSMVLKGHLQESKVSMKALAKRVAADQLLMAPAGLVFFIGSMGIMEGRDKKHVQDKFRELYIPLLKTNWQVWPVAQLINFRFMPLAYRVPFQSTCGVFWTLYLSIANSKENQHAKHDDSLRQTLG</sequence>
<comment type="caution">
    <text evidence="1">The sequence shown here is derived from an EMBL/GenBank/DDBJ whole genome shotgun (WGS) entry which is preliminary data.</text>
</comment>
<reference evidence="1" key="1">
    <citation type="journal article" date="2021" name="Environ. Microbiol.">
        <title>Gene family expansions and transcriptome signatures uncover fungal adaptations to wood decay.</title>
        <authorList>
            <person name="Hage H."/>
            <person name="Miyauchi S."/>
            <person name="Viragh M."/>
            <person name="Drula E."/>
            <person name="Min B."/>
            <person name="Chaduli D."/>
            <person name="Navarro D."/>
            <person name="Favel A."/>
            <person name="Norest M."/>
            <person name="Lesage-Meessen L."/>
            <person name="Balint B."/>
            <person name="Merenyi Z."/>
            <person name="de Eugenio L."/>
            <person name="Morin E."/>
            <person name="Martinez A.T."/>
            <person name="Baldrian P."/>
            <person name="Stursova M."/>
            <person name="Martinez M.J."/>
            <person name="Novotny C."/>
            <person name="Magnuson J.K."/>
            <person name="Spatafora J.W."/>
            <person name="Maurice S."/>
            <person name="Pangilinan J."/>
            <person name="Andreopoulos W."/>
            <person name="LaButti K."/>
            <person name="Hundley H."/>
            <person name="Na H."/>
            <person name="Kuo A."/>
            <person name="Barry K."/>
            <person name="Lipzen A."/>
            <person name="Henrissat B."/>
            <person name="Riley R."/>
            <person name="Ahrendt S."/>
            <person name="Nagy L.G."/>
            <person name="Grigoriev I.V."/>
            <person name="Martin F."/>
            <person name="Rosso M.N."/>
        </authorList>
    </citation>
    <scope>NUCLEOTIDE SEQUENCE</scope>
    <source>
        <strain evidence="1">CBS 384.51</strain>
    </source>
</reference>
<evidence type="ECO:0000313" key="1">
    <source>
        <dbReference type="EMBL" id="KAI0085617.1"/>
    </source>
</evidence>
<keyword evidence="2" id="KW-1185">Reference proteome</keyword>
<dbReference type="EMBL" id="MU274929">
    <property type="protein sequence ID" value="KAI0085617.1"/>
    <property type="molecule type" value="Genomic_DNA"/>
</dbReference>
<protein>
    <submittedName>
        <fullName evidence="1">Uncharacterized protein</fullName>
    </submittedName>
</protein>